<evidence type="ECO:0000256" key="1">
    <source>
        <dbReference type="ARBA" id="ARBA00011947"/>
    </source>
</evidence>
<dbReference type="NCBIfam" id="NF002497">
    <property type="entry name" value="PRK01827.1-3"/>
    <property type="match status" value="1"/>
</dbReference>
<keyword evidence="2" id="KW-0489">Methyltransferase</keyword>
<dbReference type="EMBL" id="LAZR01003853">
    <property type="protein sequence ID" value="KKN14091.1"/>
    <property type="molecule type" value="Genomic_DNA"/>
</dbReference>
<dbReference type="InterPro" id="IPR020940">
    <property type="entry name" value="Thymidylate_synthase_AS"/>
</dbReference>
<dbReference type="Gene3D" id="3.30.572.10">
    <property type="entry name" value="Thymidylate synthase/dCMP hydroxymethylase domain"/>
    <property type="match status" value="1"/>
</dbReference>
<dbReference type="Pfam" id="PF00303">
    <property type="entry name" value="Thymidylat_synt"/>
    <property type="match status" value="1"/>
</dbReference>
<dbReference type="CDD" id="cd00351">
    <property type="entry name" value="TS_Pyrimidine_HMase"/>
    <property type="match status" value="1"/>
</dbReference>
<keyword evidence="4" id="KW-0545">Nucleotide biosynthesis</keyword>
<gene>
    <name evidence="6" type="ORF">LCGC14_0999600</name>
</gene>
<protein>
    <recommendedName>
        <fullName evidence="1">thymidylate synthase</fullName>
        <ecNumber evidence="1">2.1.1.45</ecNumber>
    </recommendedName>
</protein>
<evidence type="ECO:0000256" key="4">
    <source>
        <dbReference type="ARBA" id="ARBA00022727"/>
    </source>
</evidence>
<dbReference type="PANTHER" id="PTHR11548:SF1">
    <property type="entry name" value="THYMIDYLATE SYNTHASE 1"/>
    <property type="match status" value="1"/>
</dbReference>
<proteinExistence type="inferred from homology"/>
<organism evidence="6">
    <name type="scientific">marine sediment metagenome</name>
    <dbReference type="NCBI Taxonomy" id="412755"/>
    <lineage>
        <taxon>unclassified sequences</taxon>
        <taxon>metagenomes</taxon>
        <taxon>ecological metagenomes</taxon>
    </lineage>
</organism>
<dbReference type="InterPro" id="IPR045097">
    <property type="entry name" value="Thymidate_synth/dCMP_Mease"/>
</dbReference>
<dbReference type="AlphaFoldDB" id="A0A0F9QLV2"/>
<keyword evidence="3" id="KW-0808">Transferase</keyword>
<dbReference type="GO" id="GO:0032259">
    <property type="term" value="P:methylation"/>
    <property type="evidence" value="ECO:0007669"/>
    <property type="project" value="UniProtKB-KW"/>
</dbReference>
<dbReference type="FunFam" id="3.30.572.10:FF:000013">
    <property type="entry name" value="Thymidylate synthase"/>
    <property type="match status" value="1"/>
</dbReference>
<dbReference type="PANTHER" id="PTHR11548">
    <property type="entry name" value="THYMIDYLATE SYNTHASE 1"/>
    <property type="match status" value="1"/>
</dbReference>
<dbReference type="InterPro" id="IPR000398">
    <property type="entry name" value="Thymidylate_synthase"/>
</dbReference>
<accession>A0A0F9QLV2</accession>
<dbReference type="EC" id="2.1.1.45" evidence="1"/>
<dbReference type="PROSITE" id="PS00091">
    <property type="entry name" value="THYMIDYLATE_SYNTHASE"/>
    <property type="match status" value="1"/>
</dbReference>
<comment type="caution">
    <text evidence="6">The sequence shown here is derived from an EMBL/GenBank/DDBJ whole genome shotgun (WGS) entry which is preliminary data.</text>
</comment>
<evidence type="ECO:0000259" key="5">
    <source>
        <dbReference type="Pfam" id="PF00303"/>
    </source>
</evidence>
<dbReference type="InterPro" id="IPR023451">
    <property type="entry name" value="Thymidate_synth/dCMP_Mease_dom"/>
</dbReference>
<dbReference type="PRINTS" id="PR00108">
    <property type="entry name" value="THYMDSNTHASE"/>
</dbReference>
<reference evidence="6" key="1">
    <citation type="journal article" date="2015" name="Nature">
        <title>Complex archaea that bridge the gap between prokaryotes and eukaryotes.</title>
        <authorList>
            <person name="Spang A."/>
            <person name="Saw J.H."/>
            <person name="Jorgensen S.L."/>
            <person name="Zaremba-Niedzwiedzka K."/>
            <person name="Martijn J."/>
            <person name="Lind A.E."/>
            <person name="van Eijk R."/>
            <person name="Schleper C."/>
            <person name="Guy L."/>
            <person name="Ettema T.J."/>
        </authorList>
    </citation>
    <scope>NUCLEOTIDE SEQUENCE</scope>
</reference>
<sequence length="264" mass="30489">MVYEILMNGIEKENRTGTNALSIFSYQMRFDLSDGTIPLLTTKKMHTKSIIHELLWFLTGDTNIKYLNDNGVTIWDEWVDENGDLGPVYGKQWRNWTNYYNGNELTIGIDQLGEVIHKIRNNPNDRRLLVSAWNVNELKNMALPPCHYSFQFWVGDGRLSMMMNQRSCDVGLGVPFNIAQYSILLHMIAQVTALHPGEFIWNGGDVHIYVDHIDALREQVNRSSYESPKLQLNKDVGHIDGFKYDDFKIVNYECHPTVKMQVSV</sequence>
<dbReference type="HAMAP" id="MF_00008">
    <property type="entry name" value="Thymidy_synth_bact"/>
    <property type="match status" value="1"/>
</dbReference>
<dbReference type="GO" id="GO:0006231">
    <property type="term" value="P:dTMP biosynthetic process"/>
    <property type="evidence" value="ECO:0007669"/>
    <property type="project" value="InterPro"/>
</dbReference>
<dbReference type="GO" id="GO:0005829">
    <property type="term" value="C:cytosol"/>
    <property type="evidence" value="ECO:0007669"/>
    <property type="project" value="TreeGrafter"/>
</dbReference>
<evidence type="ECO:0000256" key="2">
    <source>
        <dbReference type="ARBA" id="ARBA00022603"/>
    </source>
</evidence>
<name>A0A0F9QLV2_9ZZZZ</name>
<dbReference type="GO" id="GO:0004799">
    <property type="term" value="F:thymidylate synthase activity"/>
    <property type="evidence" value="ECO:0007669"/>
    <property type="project" value="UniProtKB-EC"/>
</dbReference>
<feature type="domain" description="Thymidylate synthase/dCMP hydroxymethylase" evidence="5">
    <location>
        <begin position="2"/>
        <end position="264"/>
    </location>
</feature>
<dbReference type="InterPro" id="IPR036926">
    <property type="entry name" value="Thymidate_synth/dCMP_Mease_sf"/>
</dbReference>
<dbReference type="SUPFAM" id="SSF55831">
    <property type="entry name" value="Thymidylate synthase/dCMP hydroxymethylase"/>
    <property type="match status" value="1"/>
</dbReference>
<dbReference type="NCBIfam" id="TIGR03284">
    <property type="entry name" value="thym_sym"/>
    <property type="match status" value="2"/>
</dbReference>
<evidence type="ECO:0000256" key="3">
    <source>
        <dbReference type="ARBA" id="ARBA00022679"/>
    </source>
</evidence>
<evidence type="ECO:0000313" key="6">
    <source>
        <dbReference type="EMBL" id="KKN14091.1"/>
    </source>
</evidence>